<feature type="region of interest" description="Disordered" evidence="1">
    <location>
        <begin position="403"/>
        <end position="486"/>
    </location>
</feature>
<feature type="compositionally biased region" description="Basic and acidic residues" evidence="1">
    <location>
        <begin position="20"/>
        <end position="43"/>
    </location>
</feature>
<feature type="compositionally biased region" description="Basic and acidic residues" evidence="1">
    <location>
        <begin position="118"/>
        <end position="128"/>
    </location>
</feature>
<sequence length="726" mass="79446">MSSKRTSLINPFGFGPLNFKSKDKDKEKDNSSRDRDSSRDLAKKTLLNNVKHLPTDSTLKRHNTETLRVSSSKNITVNIPETESTSSLPLPKVRNHSSQNSIDSAATNSSRKSMIPQDIRDTTPEHVPGKKYNLNNSKPFVPQQVVKQHKKQPSKSSEERQHQEQNQVPAPKPEVERMVPAYPSQDDIFTDDGDHLNRNPSVASSFYPAMNLTETQSPSRQVSSTSSYYGSGDYSNIYSQVPQRAASVASSYYPPLGSAYQLNSSTGTIMSTRTSVYANPYSEEHPKVDLSSRRRKPPQNLANLPVLPPLPTNIEIPKPQATPVALQSIEAAKERAESVISPPPGIKENAETQITDSSETIASHTEPLCLPGATGGDSSRSKQPVGMMILSQEEVLIRPMLDRQLGGSKNDPPVVTKNQLGLEKSNLNSVEPLESPTSGESEFGSFKAYTPGASTSEVVSKPVPSDNNSARSNHGKSGSIDSTDLQGDHEMEVILHGFGKKVANELVQKKKELELELNKNLPDEEIQNSKDKNIDDTLTTLDNEQVNSTLNSSSTQQNSIMSSPPAHSMLSPKRNEHHHQLSLEDIEMVAATNMQVKRVDSDLLDQLEAQHELEVALRTHYNMRTQSKSTRKTSANSPSSVGSGTPRRSNTNSFSFEGSGSPGNSVGAKSPLGTSFTKNKRLSASPKISDLHAISKFKNEERSANLSHSKNPSLTSPIMENSQENI</sequence>
<organism evidence="2 3">
    <name type="scientific">Ambrosiozyma monospora</name>
    <name type="common">Yeast</name>
    <name type="synonym">Endomycopsis monosporus</name>
    <dbReference type="NCBI Taxonomy" id="43982"/>
    <lineage>
        <taxon>Eukaryota</taxon>
        <taxon>Fungi</taxon>
        <taxon>Dikarya</taxon>
        <taxon>Ascomycota</taxon>
        <taxon>Saccharomycotina</taxon>
        <taxon>Pichiomycetes</taxon>
        <taxon>Pichiales</taxon>
        <taxon>Pichiaceae</taxon>
        <taxon>Ambrosiozyma</taxon>
    </lineage>
</organism>
<name>A0A9W6YX89_AMBMO</name>
<comment type="caution">
    <text evidence="2">The sequence shown here is derived from an EMBL/GenBank/DDBJ whole genome shotgun (WGS) entry which is preliminary data.</text>
</comment>
<accession>A0A9W6YX89</accession>
<feature type="compositionally biased region" description="Polar residues" evidence="1">
    <location>
        <begin position="425"/>
        <end position="440"/>
    </location>
</feature>
<feature type="compositionally biased region" description="Low complexity" evidence="1">
    <location>
        <begin position="137"/>
        <end position="146"/>
    </location>
</feature>
<evidence type="ECO:0000313" key="2">
    <source>
        <dbReference type="EMBL" id="GMG43684.1"/>
    </source>
</evidence>
<dbReference type="Proteomes" id="UP001165063">
    <property type="component" value="Unassembled WGS sequence"/>
</dbReference>
<feature type="compositionally biased region" description="Polar residues" evidence="1">
    <location>
        <begin position="465"/>
        <end position="485"/>
    </location>
</feature>
<keyword evidence="3" id="KW-1185">Reference proteome</keyword>
<evidence type="ECO:0000256" key="1">
    <source>
        <dbReference type="SAM" id="MobiDB-lite"/>
    </source>
</evidence>
<feature type="compositionally biased region" description="Polar residues" evidence="1">
    <location>
        <begin position="704"/>
        <end position="726"/>
    </location>
</feature>
<feature type="compositionally biased region" description="Polar residues" evidence="1">
    <location>
        <begin position="96"/>
        <end position="112"/>
    </location>
</feature>
<feature type="region of interest" description="Disordered" evidence="1">
    <location>
        <begin position="1"/>
        <end position="176"/>
    </location>
</feature>
<proteinExistence type="predicted"/>
<feature type="region of interest" description="Disordered" evidence="1">
    <location>
        <begin position="620"/>
        <end position="726"/>
    </location>
</feature>
<feature type="region of interest" description="Disordered" evidence="1">
    <location>
        <begin position="284"/>
        <end position="306"/>
    </location>
</feature>
<feature type="compositionally biased region" description="Low complexity" evidence="1">
    <location>
        <begin position="548"/>
        <end position="563"/>
    </location>
</feature>
<feature type="region of interest" description="Disordered" evidence="1">
    <location>
        <begin position="358"/>
        <end position="383"/>
    </location>
</feature>
<dbReference type="AlphaFoldDB" id="A0A9W6YX89"/>
<feature type="compositionally biased region" description="Polar residues" evidence="1">
    <location>
        <begin position="66"/>
        <end position="88"/>
    </location>
</feature>
<gene>
    <name evidence="2" type="ORF">Amon01_000667800</name>
</gene>
<reference evidence="2" key="1">
    <citation type="submission" date="2023-04" db="EMBL/GenBank/DDBJ databases">
        <title>Ambrosiozyma monospora NBRC 1965.</title>
        <authorList>
            <person name="Ichikawa N."/>
            <person name="Sato H."/>
            <person name="Tonouchi N."/>
        </authorList>
    </citation>
    <scope>NUCLEOTIDE SEQUENCE</scope>
    <source>
        <strain evidence="2">NBRC 1965</strain>
    </source>
</reference>
<feature type="compositionally biased region" description="Polar residues" evidence="1">
    <location>
        <begin position="622"/>
        <end position="664"/>
    </location>
</feature>
<evidence type="ECO:0000313" key="3">
    <source>
        <dbReference type="Proteomes" id="UP001165063"/>
    </source>
</evidence>
<protein>
    <submittedName>
        <fullName evidence="2">Unnamed protein product</fullName>
    </submittedName>
</protein>
<feature type="region of interest" description="Disordered" evidence="1">
    <location>
        <begin position="548"/>
        <end position="578"/>
    </location>
</feature>
<dbReference type="EMBL" id="BSXU01004399">
    <property type="protein sequence ID" value="GMG43684.1"/>
    <property type="molecule type" value="Genomic_DNA"/>
</dbReference>